<evidence type="ECO:0000256" key="2">
    <source>
        <dbReference type="ARBA" id="ARBA00022679"/>
    </source>
</evidence>
<keyword evidence="1" id="KW-0489">Methyltransferase</keyword>
<dbReference type="Gene3D" id="1.10.10.10">
    <property type="entry name" value="Winged helix-like DNA-binding domain superfamily/Winged helix DNA-binding domain"/>
    <property type="match status" value="1"/>
</dbReference>
<feature type="domain" description="O-methyltransferase C-terminal" evidence="5">
    <location>
        <begin position="290"/>
        <end position="460"/>
    </location>
</feature>
<evidence type="ECO:0000313" key="7">
    <source>
        <dbReference type="EMBL" id="KAL2052331.1"/>
    </source>
</evidence>
<dbReference type="PANTHER" id="PTHR43712:SF2">
    <property type="entry name" value="O-METHYLTRANSFERASE CICE"/>
    <property type="match status" value="1"/>
</dbReference>
<comment type="caution">
    <text evidence="7">The sequence shown here is derived from an EMBL/GenBank/DDBJ whole genome shotgun (WGS) entry which is preliminary data.</text>
</comment>
<keyword evidence="8" id="KW-1185">Reference proteome</keyword>
<evidence type="ECO:0000256" key="4">
    <source>
        <dbReference type="SAM" id="MobiDB-lite"/>
    </source>
</evidence>
<evidence type="ECO:0000259" key="5">
    <source>
        <dbReference type="Pfam" id="PF00891"/>
    </source>
</evidence>
<evidence type="ECO:0000256" key="1">
    <source>
        <dbReference type="ARBA" id="ARBA00022603"/>
    </source>
</evidence>
<dbReference type="PROSITE" id="PS51683">
    <property type="entry name" value="SAM_OMT_II"/>
    <property type="match status" value="1"/>
</dbReference>
<evidence type="ECO:0000256" key="3">
    <source>
        <dbReference type="ARBA" id="ARBA00022691"/>
    </source>
</evidence>
<dbReference type="Gene3D" id="3.40.50.150">
    <property type="entry name" value="Vaccinia Virus protein VP39"/>
    <property type="match status" value="1"/>
</dbReference>
<protein>
    <recommendedName>
        <fullName evidence="9">O-methyltransferase domain-containing protein</fullName>
    </recommendedName>
</protein>
<dbReference type="EMBL" id="JBHFEH010000028">
    <property type="protein sequence ID" value="KAL2052331.1"/>
    <property type="molecule type" value="Genomic_DNA"/>
</dbReference>
<dbReference type="Pfam" id="PF08100">
    <property type="entry name" value="Dimerisation"/>
    <property type="match status" value="1"/>
</dbReference>
<feature type="region of interest" description="Disordered" evidence="4">
    <location>
        <begin position="32"/>
        <end position="51"/>
    </location>
</feature>
<dbReference type="InterPro" id="IPR016461">
    <property type="entry name" value="COMT-like"/>
</dbReference>
<dbReference type="InterPro" id="IPR029063">
    <property type="entry name" value="SAM-dependent_MTases_sf"/>
</dbReference>
<keyword evidence="3" id="KW-0949">S-adenosyl-L-methionine</keyword>
<evidence type="ECO:0000313" key="8">
    <source>
        <dbReference type="Proteomes" id="UP001590951"/>
    </source>
</evidence>
<proteinExistence type="predicted"/>
<dbReference type="SUPFAM" id="SSF46785">
    <property type="entry name" value="Winged helix' DNA-binding domain"/>
    <property type="match status" value="1"/>
</dbReference>
<dbReference type="PANTHER" id="PTHR43712">
    <property type="entry name" value="PUTATIVE (AFU_ORTHOLOGUE AFUA_4G14580)-RELATED"/>
    <property type="match status" value="1"/>
</dbReference>
<dbReference type="InterPro" id="IPR001077">
    <property type="entry name" value="COMT_C"/>
</dbReference>
<accession>A0ABR4B348</accession>
<dbReference type="Proteomes" id="UP001590951">
    <property type="component" value="Unassembled WGS sequence"/>
</dbReference>
<feature type="domain" description="O-methyltransferase dimerisation" evidence="6">
    <location>
        <begin position="82"/>
        <end position="162"/>
    </location>
</feature>
<evidence type="ECO:0000259" key="6">
    <source>
        <dbReference type="Pfam" id="PF08100"/>
    </source>
</evidence>
<sequence length="529" mass="58253">MERSSKTTTDVVNLLKTSELLTQSVRTVIEEWSQESSGKSSADGGAPKTLPSRTLHEAQRTILAICGTLTELVSEPPSRVIEVACQYWESRALYIAAERRIPDLLSTPSASETGISALELGKATGIEHQKLSRLLRCLCSIHIFREVAPDVFANNVTSAALVNNEPLRAYVLLFNLDVYTASDQLPKYLLGGKGHSYKVDETAWQDAVGTTKPRWDWLEEKHSPNDLIASSGAGYPGLPSLKREDINGVSKEKLVGRPELEVFGLAMLGGGLVFGAAHPYDYPWDQLGEATIVDVGGGVGGFDIQLSRLYPKLKFVIQDRGPVLEQGEHTVWPKENPQALADGRVRFMQHDFFDVNPVKDADVYWLRYIIHDWSTPYALLILRAIRASMTSRASRILICDQVMNTTFGSPQLHGAPSPLPANYGYYTRYSHHRDLAMMGIINGIERTPSQFRELVEEAGLRVERIWECRSQVSVVECRAVFGVEVKGEGVKVNGGKVEGDTVNGVEGGRQGELGGAERIELLEAGMMDG</sequence>
<dbReference type="InterPro" id="IPR036390">
    <property type="entry name" value="WH_DNA-bd_sf"/>
</dbReference>
<dbReference type="Pfam" id="PF00891">
    <property type="entry name" value="Methyltransf_2"/>
    <property type="match status" value="1"/>
</dbReference>
<name>A0ABR4B348_9LECA</name>
<keyword evidence="2" id="KW-0808">Transferase</keyword>
<evidence type="ECO:0008006" key="9">
    <source>
        <dbReference type="Google" id="ProtNLM"/>
    </source>
</evidence>
<gene>
    <name evidence="7" type="ORF">ABVK25_007490</name>
</gene>
<dbReference type="SUPFAM" id="SSF53335">
    <property type="entry name" value="S-adenosyl-L-methionine-dependent methyltransferases"/>
    <property type="match status" value="1"/>
</dbReference>
<reference evidence="7 8" key="1">
    <citation type="submission" date="2024-09" db="EMBL/GenBank/DDBJ databases">
        <title>Rethinking Asexuality: The Enigmatic Case of Functional Sexual Genes in Lepraria (Stereocaulaceae).</title>
        <authorList>
            <person name="Doellman M."/>
            <person name="Sun Y."/>
            <person name="Barcenas-Pena A."/>
            <person name="Lumbsch H.T."/>
            <person name="Grewe F."/>
        </authorList>
    </citation>
    <scope>NUCLEOTIDE SEQUENCE [LARGE SCALE GENOMIC DNA]</scope>
    <source>
        <strain evidence="7 8">Grewe 0041</strain>
    </source>
</reference>
<dbReference type="InterPro" id="IPR012967">
    <property type="entry name" value="COMT_dimerisation"/>
</dbReference>
<organism evidence="7 8">
    <name type="scientific">Lepraria finkii</name>
    <dbReference type="NCBI Taxonomy" id="1340010"/>
    <lineage>
        <taxon>Eukaryota</taxon>
        <taxon>Fungi</taxon>
        <taxon>Dikarya</taxon>
        <taxon>Ascomycota</taxon>
        <taxon>Pezizomycotina</taxon>
        <taxon>Lecanoromycetes</taxon>
        <taxon>OSLEUM clade</taxon>
        <taxon>Lecanoromycetidae</taxon>
        <taxon>Lecanorales</taxon>
        <taxon>Lecanorineae</taxon>
        <taxon>Stereocaulaceae</taxon>
        <taxon>Lepraria</taxon>
    </lineage>
</organism>
<dbReference type="InterPro" id="IPR036388">
    <property type="entry name" value="WH-like_DNA-bd_sf"/>
</dbReference>